<feature type="domain" description="Carbohydrate kinase FGGY C-terminal" evidence="6">
    <location>
        <begin position="268"/>
        <end position="447"/>
    </location>
</feature>
<dbReference type="AlphaFoldDB" id="A0A1H7KF78"/>
<dbReference type="InterPro" id="IPR043129">
    <property type="entry name" value="ATPase_NBD"/>
</dbReference>
<evidence type="ECO:0000259" key="5">
    <source>
        <dbReference type="Pfam" id="PF00370"/>
    </source>
</evidence>
<organism evidence="7 8">
    <name type="scientific">Chitinophaga rupis</name>
    <dbReference type="NCBI Taxonomy" id="573321"/>
    <lineage>
        <taxon>Bacteria</taxon>
        <taxon>Pseudomonadati</taxon>
        <taxon>Bacteroidota</taxon>
        <taxon>Chitinophagia</taxon>
        <taxon>Chitinophagales</taxon>
        <taxon>Chitinophagaceae</taxon>
        <taxon>Chitinophaga</taxon>
    </lineage>
</organism>
<protein>
    <submittedName>
        <fullName evidence="7">Gluconate kinase, FGGY family</fullName>
    </submittedName>
</protein>
<dbReference type="InterPro" id="IPR050406">
    <property type="entry name" value="FGGY_Carb_Kinase"/>
</dbReference>
<reference evidence="7 8" key="1">
    <citation type="submission" date="2016-10" db="EMBL/GenBank/DDBJ databases">
        <authorList>
            <person name="de Groot N.N."/>
        </authorList>
    </citation>
    <scope>NUCLEOTIDE SEQUENCE [LARGE SCALE GENOMIC DNA]</scope>
    <source>
        <strain evidence="7 8">DSM 21039</strain>
    </source>
</reference>
<keyword evidence="8" id="KW-1185">Reference proteome</keyword>
<evidence type="ECO:0000256" key="2">
    <source>
        <dbReference type="ARBA" id="ARBA00022679"/>
    </source>
</evidence>
<evidence type="ECO:0000256" key="3">
    <source>
        <dbReference type="ARBA" id="ARBA00022777"/>
    </source>
</evidence>
<dbReference type="PROSITE" id="PS00933">
    <property type="entry name" value="FGGY_KINASES_1"/>
    <property type="match status" value="1"/>
</dbReference>
<proteinExistence type="inferred from homology"/>
<dbReference type="GO" id="GO:0016773">
    <property type="term" value="F:phosphotransferase activity, alcohol group as acceptor"/>
    <property type="evidence" value="ECO:0007669"/>
    <property type="project" value="InterPro"/>
</dbReference>
<evidence type="ECO:0000313" key="8">
    <source>
        <dbReference type="Proteomes" id="UP000198984"/>
    </source>
</evidence>
<dbReference type="EMBL" id="FOBB01000001">
    <property type="protein sequence ID" value="SEK84615.1"/>
    <property type="molecule type" value="Genomic_DNA"/>
</dbReference>
<feature type="domain" description="Carbohydrate kinase FGGY N-terminal" evidence="5">
    <location>
        <begin position="17"/>
        <end position="254"/>
    </location>
</feature>
<evidence type="ECO:0000256" key="4">
    <source>
        <dbReference type="RuleBase" id="RU003733"/>
    </source>
</evidence>
<name>A0A1H7KF78_9BACT</name>
<gene>
    <name evidence="7" type="ORF">SAMN04488505_101997</name>
</gene>
<dbReference type="InterPro" id="IPR000577">
    <property type="entry name" value="Carb_kinase_FGGY"/>
</dbReference>
<dbReference type="PROSITE" id="PS00445">
    <property type="entry name" value="FGGY_KINASES_2"/>
    <property type="match status" value="1"/>
</dbReference>
<dbReference type="SUPFAM" id="SSF53067">
    <property type="entry name" value="Actin-like ATPase domain"/>
    <property type="match status" value="2"/>
</dbReference>
<keyword evidence="3 4" id="KW-0418">Kinase</keyword>
<dbReference type="GO" id="GO:0016301">
    <property type="term" value="F:kinase activity"/>
    <property type="evidence" value="ECO:0007669"/>
    <property type="project" value="UniProtKB-KW"/>
</dbReference>
<sequence length="497" mass="54173">MFFILRTNYGMNSGLKYMIGVDIGTSSTKVIALLPDGRVQALYQQAYTTQQPQPGHSEQHPDDILRAVTQGIRQVAQQMKQPPSGICFSSAMHSIMALDADGSPLIPLIIWADNRSQPVADVLAPTAQGKALYHQTGVPVHPMTPLCKITWLRQHAPDLFAHTKWWVGIKEYVLYHLFGVYVVDHSIASATGLFDIHALQWSPEALQVAGITAAQLPQPVPAHYILRGLKQELGIPADTPFVIGASDGCLAQLGSGALAPGHATLTIATSGAFRIATAKPVRDEQQRIFNYVLDANHYITGGPLNNGGNVLQWFMRDFLQQPQADLDTYIAQALQLEPGVGGLICLPYLLGERAPVWDGHARGAFIGVQPQHTAMHFMRAAMEGVAFGLLSIFNALQEAAGPIQQIAVSGGFTASPGWIQLIADIFQQPMHLGQQNDASAIGAGMMGYEALDIPFKGLPETETQVFMPWTEGAAVYKKHYQLYGLVYERLKDIMHQL</sequence>
<dbReference type="Pfam" id="PF02782">
    <property type="entry name" value="FGGY_C"/>
    <property type="match status" value="1"/>
</dbReference>
<dbReference type="InterPro" id="IPR018483">
    <property type="entry name" value="Carb_kinase_FGGY_CS"/>
</dbReference>
<keyword evidence="2 4" id="KW-0808">Transferase</keyword>
<evidence type="ECO:0000259" key="6">
    <source>
        <dbReference type="Pfam" id="PF02782"/>
    </source>
</evidence>
<dbReference type="InterPro" id="IPR018485">
    <property type="entry name" value="FGGY_C"/>
</dbReference>
<dbReference type="PANTHER" id="PTHR43095">
    <property type="entry name" value="SUGAR KINASE"/>
    <property type="match status" value="1"/>
</dbReference>
<evidence type="ECO:0000313" key="7">
    <source>
        <dbReference type="EMBL" id="SEK84615.1"/>
    </source>
</evidence>
<evidence type="ECO:0000256" key="1">
    <source>
        <dbReference type="ARBA" id="ARBA00009156"/>
    </source>
</evidence>
<dbReference type="InterPro" id="IPR018484">
    <property type="entry name" value="FGGY_N"/>
</dbReference>
<accession>A0A1H7KF78</accession>
<comment type="similarity">
    <text evidence="1 4">Belongs to the FGGY kinase family.</text>
</comment>
<dbReference type="STRING" id="573321.SAMN04488505_101997"/>
<dbReference type="GO" id="GO:0005975">
    <property type="term" value="P:carbohydrate metabolic process"/>
    <property type="evidence" value="ECO:0007669"/>
    <property type="project" value="InterPro"/>
</dbReference>
<dbReference type="CDD" id="cd07770">
    <property type="entry name" value="ASKHA_NBD_FGGY_GntK"/>
    <property type="match status" value="1"/>
</dbReference>
<dbReference type="Proteomes" id="UP000198984">
    <property type="component" value="Unassembled WGS sequence"/>
</dbReference>
<dbReference type="PIRSF" id="PIRSF000538">
    <property type="entry name" value="GlpK"/>
    <property type="match status" value="1"/>
</dbReference>
<dbReference type="PANTHER" id="PTHR43095:SF2">
    <property type="entry name" value="GLUCONOKINASE"/>
    <property type="match status" value="1"/>
</dbReference>
<dbReference type="Pfam" id="PF00370">
    <property type="entry name" value="FGGY_N"/>
    <property type="match status" value="1"/>
</dbReference>
<dbReference type="Gene3D" id="3.30.420.40">
    <property type="match status" value="2"/>
</dbReference>